<keyword evidence="2" id="KW-1185">Reference proteome</keyword>
<organism evidence="1 2">
    <name type="scientific">Streptomyces cinnabarinus</name>
    <dbReference type="NCBI Taxonomy" id="67287"/>
    <lineage>
        <taxon>Bacteria</taxon>
        <taxon>Bacillati</taxon>
        <taxon>Actinomycetota</taxon>
        <taxon>Actinomycetes</taxon>
        <taxon>Kitasatosporales</taxon>
        <taxon>Streptomycetaceae</taxon>
        <taxon>Streptomyces</taxon>
    </lineage>
</organism>
<evidence type="ECO:0000313" key="2">
    <source>
        <dbReference type="Proteomes" id="UP001164439"/>
    </source>
</evidence>
<dbReference type="RefSeq" id="WP_269663815.1">
    <property type="nucleotide sequence ID" value="NZ_CP114413.1"/>
</dbReference>
<evidence type="ECO:0000313" key="1">
    <source>
        <dbReference type="EMBL" id="WAZ26331.1"/>
    </source>
</evidence>
<name>A0ABY7KTQ5_9ACTN</name>
<proteinExistence type="predicted"/>
<dbReference type="EMBL" id="CP114413">
    <property type="protein sequence ID" value="WAZ26331.1"/>
    <property type="molecule type" value="Genomic_DNA"/>
</dbReference>
<dbReference type="Proteomes" id="UP001164439">
    <property type="component" value="Chromosome"/>
</dbReference>
<reference evidence="1" key="1">
    <citation type="submission" date="2022-12" db="EMBL/GenBank/DDBJ databases">
        <authorList>
            <person name="Ruckert C."/>
            <person name="Busche T."/>
            <person name="Kalinowski J."/>
            <person name="Wittmann C."/>
        </authorList>
    </citation>
    <scope>NUCLEOTIDE SEQUENCE</scope>
    <source>
        <strain evidence="1">DSM 40467</strain>
    </source>
</reference>
<protein>
    <submittedName>
        <fullName evidence="1">Uncharacterized protein</fullName>
    </submittedName>
</protein>
<accession>A0ABY7KTQ5</accession>
<gene>
    <name evidence="1" type="ORF">STRCI_007895</name>
</gene>
<sequence>MAESTQSAGTANTPTAYGFCAWHKNFARGVRLVRVIEQGSGPGAGLYACPPCLGRHNLTPLADLPL</sequence>